<feature type="domain" description="Aminoglycoside phosphotransferase" evidence="1">
    <location>
        <begin position="40"/>
        <end position="220"/>
    </location>
</feature>
<sequence length="257" mass="29937">MAQRVRKEELENGQRLSRFSPVYKINPTTVVKTGRIVRMAEAATMKFVLDNTSIPVPAVHNAYIDETTGHVVIIMDFVEGESLDKAWINYTEPERQSVIVQLQDYMSQLGSFKGDFIGCIDGTACQDQYLYSEKENSGPYKTEHEFNQGIVNLMRKQGPHAFIEWRCDVWKHLMKDHNIVLTHNDFDPRNIMVQGAKVVAILDWEFSGFYPEYWEYCKAVSCPDWEHPWNQSRAIDQIIRPYYKEISVFWNSGEVMH</sequence>
<protein>
    <submittedName>
        <fullName evidence="2">Protein kinase-like domain protein</fullName>
    </submittedName>
</protein>
<keyword evidence="2" id="KW-0808">Transferase</keyword>
<dbReference type="CDD" id="cd05120">
    <property type="entry name" value="APH_ChoK_like"/>
    <property type="match status" value="1"/>
</dbReference>
<evidence type="ECO:0000313" key="3">
    <source>
        <dbReference type="Proteomes" id="UP000076863"/>
    </source>
</evidence>
<evidence type="ECO:0000259" key="1">
    <source>
        <dbReference type="Pfam" id="PF01636"/>
    </source>
</evidence>
<accession>A0A167E7M5</accession>
<proteinExistence type="predicted"/>
<dbReference type="PANTHER" id="PTHR21310">
    <property type="entry name" value="AMINOGLYCOSIDE PHOSPHOTRANSFERASE-RELATED-RELATED"/>
    <property type="match status" value="1"/>
</dbReference>
<dbReference type="AlphaFoldDB" id="A0A167E7M5"/>
<dbReference type="Gene3D" id="3.90.1200.10">
    <property type="match status" value="1"/>
</dbReference>
<comment type="caution">
    <text evidence="2">The sequence shown here is derived from an EMBL/GenBank/DDBJ whole genome shotgun (WGS) entry which is preliminary data.</text>
</comment>
<gene>
    <name evidence="2" type="ORF">BBO_04592</name>
</gene>
<dbReference type="Proteomes" id="UP000076863">
    <property type="component" value="Unassembled WGS sequence"/>
</dbReference>
<dbReference type="Pfam" id="PF01636">
    <property type="entry name" value="APH"/>
    <property type="match status" value="1"/>
</dbReference>
<organism evidence="2 3">
    <name type="scientific">Beauveria brongniartii RCEF 3172</name>
    <dbReference type="NCBI Taxonomy" id="1081107"/>
    <lineage>
        <taxon>Eukaryota</taxon>
        <taxon>Fungi</taxon>
        <taxon>Dikarya</taxon>
        <taxon>Ascomycota</taxon>
        <taxon>Pezizomycotina</taxon>
        <taxon>Sordariomycetes</taxon>
        <taxon>Hypocreomycetidae</taxon>
        <taxon>Hypocreales</taxon>
        <taxon>Cordycipitaceae</taxon>
        <taxon>Beauveria</taxon>
        <taxon>Beauveria brongniartii</taxon>
    </lineage>
</organism>
<reference evidence="2 3" key="1">
    <citation type="journal article" date="2016" name="Genome Biol. Evol.">
        <title>Divergent and convergent evolution of fungal pathogenicity.</title>
        <authorList>
            <person name="Shang Y."/>
            <person name="Xiao G."/>
            <person name="Zheng P."/>
            <person name="Cen K."/>
            <person name="Zhan S."/>
            <person name="Wang C."/>
        </authorList>
    </citation>
    <scope>NUCLEOTIDE SEQUENCE [LARGE SCALE GENOMIC DNA]</scope>
    <source>
        <strain evidence="2 3">RCEF 3172</strain>
    </source>
</reference>
<dbReference type="SUPFAM" id="SSF56112">
    <property type="entry name" value="Protein kinase-like (PK-like)"/>
    <property type="match status" value="1"/>
</dbReference>
<evidence type="ECO:0000313" key="2">
    <source>
        <dbReference type="EMBL" id="OAA43449.1"/>
    </source>
</evidence>
<keyword evidence="3" id="KW-1185">Reference proteome</keyword>
<keyword evidence="2" id="KW-0418">Kinase</keyword>
<dbReference type="GO" id="GO:0016301">
    <property type="term" value="F:kinase activity"/>
    <property type="evidence" value="ECO:0007669"/>
    <property type="project" value="UniProtKB-KW"/>
</dbReference>
<dbReference type="EMBL" id="AZHA01000012">
    <property type="protein sequence ID" value="OAA43449.1"/>
    <property type="molecule type" value="Genomic_DNA"/>
</dbReference>
<name>A0A167E7M5_9HYPO</name>
<dbReference type="InterPro" id="IPR011009">
    <property type="entry name" value="Kinase-like_dom_sf"/>
</dbReference>
<dbReference type="PANTHER" id="PTHR21310:SF58">
    <property type="entry name" value="AMINOGLYCOSIDE PHOSPHOTRANSFERASE DOMAIN-CONTAINING PROTEIN"/>
    <property type="match status" value="1"/>
</dbReference>
<dbReference type="InterPro" id="IPR002575">
    <property type="entry name" value="Aminoglycoside_PTrfase"/>
</dbReference>
<dbReference type="InterPro" id="IPR051678">
    <property type="entry name" value="AGP_Transferase"/>
</dbReference>
<dbReference type="OrthoDB" id="2906425at2759"/>